<accession>A0ABY3XIE6</accession>
<reference evidence="1 2" key="1">
    <citation type="submission" date="2022-03" db="EMBL/GenBank/DDBJ databases">
        <title>Complete genome sequence of Lysobacter capsici VKM B-2533 and Lysobacter gummosus 10.1.1, promising sources of lytic agents.</title>
        <authorList>
            <person name="Tarlachkov S.V."/>
            <person name="Kudryakova I.V."/>
            <person name="Afoshin A.S."/>
            <person name="Leontyevskaya E.A."/>
            <person name="Leontyevskaya N.V."/>
        </authorList>
    </citation>
    <scope>NUCLEOTIDE SEQUENCE [LARGE SCALE GENOMIC DNA]</scope>
    <source>
        <strain evidence="1 2">10.1.1</strain>
    </source>
</reference>
<evidence type="ECO:0000313" key="2">
    <source>
        <dbReference type="Proteomes" id="UP000829194"/>
    </source>
</evidence>
<evidence type="ECO:0008006" key="3">
    <source>
        <dbReference type="Google" id="ProtNLM"/>
    </source>
</evidence>
<dbReference type="EMBL" id="CP093547">
    <property type="protein sequence ID" value="UNP31389.1"/>
    <property type="molecule type" value="Genomic_DNA"/>
</dbReference>
<gene>
    <name evidence="1" type="ORF">MOV92_09180</name>
</gene>
<dbReference type="RefSeq" id="WP_057942532.1">
    <property type="nucleotide sequence ID" value="NZ_CP011131.1"/>
</dbReference>
<sequence>MLDRLRNLFKTASPPSPQTPPPVAVPVPEVAMHWWGDTRQPLPDWERIAEAERPDWSDAERDAFWTAAAERWLQALAQSLGPDYHVLSSERFLLLTALESADAQSFLKFCESARRWIVRNLGSLAQPIGGGKHVCLIFMEDDQYYDYVAHYYPEGGEYAMSSGMFVNAGYGHFALCENDADAMHPTIAHELTHALLAHLPIPTWVNEGMAVNTEHSLFPRLGDPRASLYTPKEIAQKHAAFWTAERIQEYWSGAAFHRTDDGNLLSYDLAKKMIGLAARDHDAFVPFVLAAHRDDAGQAAGEHLGYPVQHLLEAVLGQGDWTPQPQQWNGLGAAGSTGA</sequence>
<keyword evidence="2" id="KW-1185">Reference proteome</keyword>
<dbReference type="Proteomes" id="UP000829194">
    <property type="component" value="Chromosome"/>
</dbReference>
<evidence type="ECO:0000313" key="1">
    <source>
        <dbReference type="EMBL" id="UNP31389.1"/>
    </source>
</evidence>
<name>A0ABY3XIE6_9GAMM</name>
<proteinExistence type="predicted"/>
<protein>
    <recommendedName>
        <fullName evidence="3">Peptidase MA superfamily protein</fullName>
    </recommendedName>
</protein>
<organism evidence="1 2">
    <name type="scientific">Lysobacter gummosus</name>
    <dbReference type="NCBI Taxonomy" id="262324"/>
    <lineage>
        <taxon>Bacteria</taxon>
        <taxon>Pseudomonadati</taxon>
        <taxon>Pseudomonadota</taxon>
        <taxon>Gammaproteobacteria</taxon>
        <taxon>Lysobacterales</taxon>
        <taxon>Lysobacteraceae</taxon>
        <taxon>Lysobacter</taxon>
    </lineage>
</organism>